<dbReference type="InterPro" id="IPR002638">
    <property type="entry name" value="Quinolinate_PRibosylTrfase_C"/>
</dbReference>
<evidence type="ECO:0000259" key="12">
    <source>
        <dbReference type="Pfam" id="PF02749"/>
    </source>
</evidence>
<evidence type="ECO:0000256" key="6">
    <source>
        <dbReference type="ARBA" id="ARBA00022676"/>
    </source>
</evidence>
<evidence type="ECO:0000256" key="4">
    <source>
        <dbReference type="ARBA" id="ARBA00011944"/>
    </source>
</evidence>
<name>A0ABP8QVJ8_9ACTN</name>
<dbReference type="Gene3D" id="3.90.1170.20">
    <property type="entry name" value="Quinolinate phosphoribosyl transferase, N-terminal domain"/>
    <property type="match status" value="1"/>
</dbReference>
<dbReference type="Gene3D" id="3.20.20.70">
    <property type="entry name" value="Aldolase class I"/>
    <property type="match status" value="1"/>
</dbReference>
<comment type="pathway">
    <text evidence="2">Cofactor biosynthesis; NAD(+) biosynthesis; nicotinate D-ribonucleotide from quinolinate: step 1/1.</text>
</comment>
<feature type="domain" description="Quinolinate phosphoribosyl transferase N-terminal" evidence="12">
    <location>
        <begin position="34"/>
        <end position="117"/>
    </location>
</feature>
<organism evidence="13 14">
    <name type="scientific">Actinoallomurus oryzae</name>
    <dbReference type="NCBI Taxonomy" id="502180"/>
    <lineage>
        <taxon>Bacteria</taxon>
        <taxon>Bacillati</taxon>
        <taxon>Actinomycetota</taxon>
        <taxon>Actinomycetes</taxon>
        <taxon>Streptosporangiales</taxon>
        <taxon>Thermomonosporaceae</taxon>
        <taxon>Actinoallomurus</taxon>
    </lineage>
</organism>
<dbReference type="InterPro" id="IPR004393">
    <property type="entry name" value="NadC"/>
</dbReference>
<dbReference type="Pfam" id="PF02749">
    <property type="entry name" value="QRPTase_N"/>
    <property type="match status" value="1"/>
</dbReference>
<evidence type="ECO:0000256" key="3">
    <source>
        <dbReference type="ARBA" id="ARBA00009400"/>
    </source>
</evidence>
<keyword evidence="14" id="KW-1185">Reference proteome</keyword>
<sequence length="295" mass="30666">MRDATHTWLTEAGLDPQTVEGVVRVALAEDGERDVTSEPIFDADAAAGADVVTRRPGVVAGLPVAALVFETLGLTVKPLAADGDRIAAGDVLLSVEGPLLGLLRAERTALNFLTHLSGVATVTRQWADAVEGTRARVRDTRKTLPGLRALQKYAVRCGGGVNHRMSLSDAALIKDNHVAAAGSVTAAFEAVRAPGLHVQVECDTLDQVREALAAGATAILLDNMGIPTMTEAVALVAGRAELEASGGLSLDGARDVAETGVDYLAVGALTHSVQALDIGLDLNQRGPDAAHDRRR</sequence>
<evidence type="ECO:0000256" key="2">
    <source>
        <dbReference type="ARBA" id="ARBA00004893"/>
    </source>
</evidence>
<feature type="domain" description="Quinolinate phosphoribosyl transferase C-terminal" evidence="11">
    <location>
        <begin position="119"/>
        <end position="281"/>
    </location>
</feature>
<evidence type="ECO:0000256" key="1">
    <source>
        <dbReference type="ARBA" id="ARBA00003237"/>
    </source>
</evidence>
<comment type="function">
    <text evidence="1">Involved in the catabolism of quinolinic acid (QA).</text>
</comment>
<dbReference type="CDD" id="cd01572">
    <property type="entry name" value="QPRTase"/>
    <property type="match status" value="1"/>
</dbReference>
<evidence type="ECO:0000259" key="11">
    <source>
        <dbReference type="Pfam" id="PF01729"/>
    </source>
</evidence>
<dbReference type="SUPFAM" id="SSF54675">
    <property type="entry name" value="Nicotinate/Quinolinate PRTase N-terminal domain-like"/>
    <property type="match status" value="1"/>
</dbReference>
<reference evidence="14" key="1">
    <citation type="journal article" date="2019" name="Int. J. Syst. Evol. Microbiol.">
        <title>The Global Catalogue of Microorganisms (GCM) 10K type strain sequencing project: providing services to taxonomists for standard genome sequencing and annotation.</title>
        <authorList>
            <consortium name="The Broad Institute Genomics Platform"/>
            <consortium name="The Broad Institute Genome Sequencing Center for Infectious Disease"/>
            <person name="Wu L."/>
            <person name="Ma J."/>
        </authorList>
    </citation>
    <scope>NUCLEOTIDE SEQUENCE [LARGE SCALE GENOMIC DNA]</scope>
    <source>
        <strain evidence="14">JCM 17933</strain>
    </source>
</reference>
<keyword evidence="6 10" id="KW-0328">Glycosyltransferase</keyword>
<protein>
    <recommendedName>
        <fullName evidence="4">nicotinate-nucleotide diphosphorylase (carboxylating)</fullName>
        <ecNumber evidence="4">2.4.2.19</ecNumber>
    </recommendedName>
    <alternativeName>
        <fullName evidence="8">Quinolinate phosphoribosyltransferase [decarboxylating]</fullName>
    </alternativeName>
</protein>
<comment type="similarity">
    <text evidence="3 10">Belongs to the NadC/ModD family.</text>
</comment>
<dbReference type="Proteomes" id="UP001500503">
    <property type="component" value="Unassembled WGS sequence"/>
</dbReference>
<evidence type="ECO:0000256" key="9">
    <source>
        <dbReference type="ARBA" id="ARBA00047445"/>
    </source>
</evidence>
<dbReference type="InterPro" id="IPR022412">
    <property type="entry name" value="Quinolinate_PRibosylTrfase_N"/>
</dbReference>
<dbReference type="InterPro" id="IPR036068">
    <property type="entry name" value="Nicotinate_pribotase-like_C"/>
</dbReference>
<evidence type="ECO:0000313" key="14">
    <source>
        <dbReference type="Proteomes" id="UP001500503"/>
    </source>
</evidence>
<comment type="catalytic activity">
    <reaction evidence="9">
        <text>nicotinate beta-D-ribonucleotide + CO2 + diphosphate = quinolinate + 5-phospho-alpha-D-ribose 1-diphosphate + 2 H(+)</text>
        <dbReference type="Rhea" id="RHEA:12733"/>
        <dbReference type="ChEBI" id="CHEBI:15378"/>
        <dbReference type="ChEBI" id="CHEBI:16526"/>
        <dbReference type="ChEBI" id="CHEBI:29959"/>
        <dbReference type="ChEBI" id="CHEBI:33019"/>
        <dbReference type="ChEBI" id="CHEBI:57502"/>
        <dbReference type="ChEBI" id="CHEBI:58017"/>
        <dbReference type="EC" id="2.4.2.19"/>
    </reaction>
</comment>
<keyword evidence="7 10" id="KW-0808">Transferase</keyword>
<dbReference type="Pfam" id="PF01729">
    <property type="entry name" value="QRPTase_C"/>
    <property type="match status" value="1"/>
</dbReference>
<dbReference type="RefSeq" id="WP_425551011.1">
    <property type="nucleotide sequence ID" value="NZ_BAABHF010000046.1"/>
</dbReference>
<dbReference type="InterPro" id="IPR037128">
    <property type="entry name" value="Quinolinate_PRibosylTase_N_sf"/>
</dbReference>
<dbReference type="InterPro" id="IPR013785">
    <property type="entry name" value="Aldolase_TIM"/>
</dbReference>
<evidence type="ECO:0000256" key="10">
    <source>
        <dbReference type="PIRNR" id="PIRNR006250"/>
    </source>
</evidence>
<keyword evidence="5" id="KW-0662">Pyridine nucleotide biosynthesis</keyword>
<proteinExistence type="inferred from homology"/>
<evidence type="ECO:0000313" key="13">
    <source>
        <dbReference type="EMBL" id="GAA4511181.1"/>
    </source>
</evidence>
<evidence type="ECO:0000256" key="7">
    <source>
        <dbReference type="ARBA" id="ARBA00022679"/>
    </source>
</evidence>
<dbReference type="PANTHER" id="PTHR32179">
    <property type="entry name" value="NICOTINATE-NUCLEOTIDE PYROPHOSPHORYLASE [CARBOXYLATING]"/>
    <property type="match status" value="1"/>
</dbReference>
<dbReference type="EMBL" id="BAABHF010000046">
    <property type="protein sequence ID" value="GAA4511181.1"/>
    <property type="molecule type" value="Genomic_DNA"/>
</dbReference>
<dbReference type="PIRSF" id="PIRSF006250">
    <property type="entry name" value="NadC_ModD"/>
    <property type="match status" value="1"/>
</dbReference>
<dbReference type="SUPFAM" id="SSF51690">
    <property type="entry name" value="Nicotinate/Quinolinate PRTase C-terminal domain-like"/>
    <property type="match status" value="1"/>
</dbReference>
<accession>A0ABP8QVJ8</accession>
<dbReference type="EC" id="2.4.2.19" evidence="4"/>
<dbReference type="InterPro" id="IPR027277">
    <property type="entry name" value="NadC/ModD"/>
</dbReference>
<dbReference type="PANTHER" id="PTHR32179:SF3">
    <property type="entry name" value="NICOTINATE-NUCLEOTIDE PYROPHOSPHORYLASE [CARBOXYLATING]"/>
    <property type="match status" value="1"/>
</dbReference>
<evidence type="ECO:0000256" key="8">
    <source>
        <dbReference type="ARBA" id="ARBA00033102"/>
    </source>
</evidence>
<comment type="caution">
    <text evidence="13">The sequence shown here is derived from an EMBL/GenBank/DDBJ whole genome shotgun (WGS) entry which is preliminary data.</text>
</comment>
<gene>
    <name evidence="13" type="primary">nadC</name>
    <name evidence="13" type="ORF">GCM10023191_074910</name>
</gene>
<dbReference type="NCBIfam" id="TIGR00078">
    <property type="entry name" value="nadC"/>
    <property type="match status" value="1"/>
</dbReference>
<evidence type="ECO:0000256" key="5">
    <source>
        <dbReference type="ARBA" id="ARBA00022642"/>
    </source>
</evidence>